<protein>
    <recommendedName>
        <fullName evidence="1">SH3b domain-containing protein</fullName>
    </recommendedName>
</protein>
<dbReference type="PROSITE" id="PS51781">
    <property type="entry name" value="SH3B"/>
    <property type="match status" value="1"/>
</dbReference>
<dbReference type="EMBL" id="NPEI01000001">
    <property type="protein sequence ID" value="PKA17521.1"/>
    <property type="molecule type" value="Genomic_DNA"/>
</dbReference>
<name>A0ABX4PQF3_9LEPT</name>
<evidence type="ECO:0000259" key="1">
    <source>
        <dbReference type="PROSITE" id="PS51781"/>
    </source>
</evidence>
<feature type="domain" description="SH3b" evidence="1">
    <location>
        <begin position="39"/>
        <end position="108"/>
    </location>
</feature>
<accession>A0ABX4PQF3</accession>
<dbReference type="InterPro" id="IPR003646">
    <property type="entry name" value="SH3-like_bac-type"/>
</dbReference>
<comment type="caution">
    <text evidence="2">The sequence shown here is derived from an EMBL/GenBank/DDBJ whole genome shotgun (WGS) entry which is preliminary data.</text>
</comment>
<evidence type="ECO:0000313" key="3">
    <source>
        <dbReference type="Proteomes" id="UP000231857"/>
    </source>
</evidence>
<proteinExistence type="predicted"/>
<dbReference type="RefSeq" id="WP_100722233.1">
    <property type="nucleotide sequence ID" value="NZ_NPEG01000001.1"/>
</dbReference>
<keyword evidence="3" id="KW-1185">Reference proteome</keyword>
<organism evidence="2 3">
    <name type="scientific">Leptospira haakeii</name>
    <dbReference type="NCBI Taxonomy" id="2023198"/>
    <lineage>
        <taxon>Bacteria</taxon>
        <taxon>Pseudomonadati</taxon>
        <taxon>Spirochaetota</taxon>
        <taxon>Spirochaetia</taxon>
        <taxon>Leptospirales</taxon>
        <taxon>Leptospiraceae</taxon>
        <taxon>Leptospira</taxon>
    </lineage>
</organism>
<sequence length="272" mass="31368">MKMISGFFHVRLPKPLAIALLFYFFITHYPVSSEPERKLQTLFVTADVLNVRIRPDKKSDKIGILPFGSKIQVERAQTFEIQNGAKIYWYYFPEINGYVFSDFLSETEPALGKKKAVLYKFYGDRCALYNKQRMTLYANTVDLYIDQQEEGGSCSTGLLRGKYTFRQNALVISGLKGMGLKDHCPSFDDNKTSIQELEKRLLTISKIKGDLILYYDPVLDGFVTENFAQDMTSNGWKINKSKCSFEKYSECKYSEKLILESEGYFCFTEHSL</sequence>
<dbReference type="Proteomes" id="UP000231857">
    <property type="component" value="Unassembled WGS sequence"/>
</dbReference>
<dbReference type="Gene3D" id="2.30.30.40">
    <property type="entry name" value="SH3 Domains"/>
    <property type="match status" value="1"/>
</dbReference>
<gene>
    <name evidence="2" type="ORF">CH363_02420</name>
</gene>
<evidence type="ECO:0000313" key="2">
    <source>
        <dbReference type="EMBL" id="PKA17521.1"/>
    </source>
</evidence>
<reference evidence="2 3" key="1">
    <citation type="submission" date="2017-07" db="EMBL/GenBank/DDBJ databases">
        <title>Leptospira spp. isolated from tropical soils.</title>
        <authorList>
            <person name="Thibeaux R."/>
            <person name="Iraola G."/>
            <person name="Ferres I."/>
            <person name="Bierque E."/>
            <person name="Girault D."/>
            <person name="Soupe-Gilbert M.-E."/>
            <person name="Picardeau M."/>
            <person name="Goarant C."/>
        </authorList>
    </citation>
    <scope>NUCLEOTIDE SEQUENCE [LARGE SCALE GENOMIC DNA]</scope>
    <source>
        <strain evidence="2 3">ATI7-C-A2</strain>
    </source>
</reference>